<protein>
    <submittedName>
        <fullName evidence="10">Prepilin peptidase</fullName>
    </submittedName>
</protein>
<evidence type="ECO:0000313" key="10">
    <source>
        <dbReference type="EMBL" id="AYE34666.1"/>
    </source>
</evidence>
<dbReference type="Proteomes" id="UP001055437">
    <property type="component" value="Chromosome"/>
</dbReference>
<feature type="transmembrane region" description="Helical" evidence="7">
    <location>
        <begin position="6"/>
        <end position="25"/>
    </location>
</feature>
<accession>A0A9N7PLG4</accession>
<feature type="domain" description="Prepilin peptidase A24 N-terminal" evidence="9">
    <location>
        <begin position="8"/>
        <end position="90"/>
    </location>
</feature>
<dbReference type="InterPro" id="IPR050882">
    <property type="entry name" value="Prepilin_peptidase/N-MTase"/>
</dbReference>
<dbReference type="RefSeq" id="WP_066676704.1">
    <property type="nucleotide sequence ID" value="NZ_CABMIZ010000018.1"/>
</dbReference>
<feature type="domain" description="Prepilin type IV endopeptidase peptidase" evidence="8">
    <location>
        <begin position="101"/>
        <end position="207"/>
    </location>
</feature>
<evidence type="ECO:0000256" key="3">
    <source>
        <dbReference type="ARBA" id="ARBA00022475"/>
    </source>
</evidence>
<name>A0A9N7PLG4_CLOSE</name>
<evidence type="ECO:0000313" key="12">
    <source>
        <dbReference type="Proteomes" id="UP000280586"/>
    </source>
</evidence>
<evidence type="ECO:0000313" key="13">
    <source>
        <dbReference type="Proteomes" id="UP001055437"/>
    </source>
</evidence>
<dbReference type="InterPro" id="IPR010627">
    <property type="entry name" value="Prepilin_pept_A24_N"/>
</dbReference>
<dbReference type="OrthoDB" id="9789291at2"/>
<evidence type="ECO:0000313" key="11">
    <source>
        <dbReference type="EMBL" id="USS01258.1"/>
    </source>
</evidence>
<dbReference type="Gene3D" id="1.20.120.1220">
    <property type="match status" value="1"/>
</dbReference>
<proteinExistence type="inferred from homology"/>
<reference evidence="10 12" key="1">
    <citation type="submission" date="2017-09" db="EMBL/GenBank/DDBJ databases">
        <authorList>
            <person name="Thomas P."/>
            <person name="Seyboldt C."/>
        </authorList>
    </citation>
    <scope>NUCLEOTIDE SEQUENCE [LARGE SCALE GENOMIC DNA]</scope>
    <source>
        <strain evidence="10 12">DSM 7534</strain>
    </source>
</reference>
<keyword evidence="5 7" id="KW-1133">Transmembrane helix</keyword>
<sequence length="251" mass="28068">MDIFFIGLIGLCIGSFLNICIYRIIREESIVFPATHCITCGYEINWYDLIHVFSYAILGGNCRVCSNKISLKYLVIQVLNAILYLIIFFNYGYSLEFLKCCVLASLLIVIGFIDYETKYVYNSTIMFGIAIGIVFLIIQSSLKHGLLWDNINGALIGFSIIYLIVIITKSMGEGDIWIATLCGLFLGVKGVLVTIIISIVIGGITGIFIITFKLKSKKSKIAFGPYLAMGAIVSSIMCNEIINWYIEFLMQ</sequence>
<evidence type="ECO:0000256" key="6">
    <source>
        <dbReference type="ARBA" id="ARBA00023136"/>
    </source>
</evidence>
<comment type="subcellular location">
    <subcellularLocation>
        <location evidence="1">Cell membrane</location>
        <topology evidence="1">Multi-pass membrane protein</topology>
    </subcellularLocation>
</comment>
<dbReference type="InterPro" id="IPR000045">
    <property type="entry name" value="Prepilin_IV_endopep_pep"/>
</dbReference>
<gene>
    <name evidence="10" type="ORF">CP523_09645</name>
    <name evidence="11" type="ORF">NH397_01985</name>
</gene>
<dbReference type="GO" id="GO:0006465">
    <property type="term" value="P:signal peptide processing"/>
    <property type="evidence" value="ECO:0007669"/>
    <property type="project" value="TreeGrafter"/>
</dbReference>
<dbReference type="GeneID" id="303560940"/>
<keyword evidence="13" id="KW-1185">Reference proteome</keyword>
<feature type="transmembrane region" description="Helical" evidence="7">
    <location>
        <begin position="119"/>
        <end position="138"/>
    </location>
</feature>
<dbReference type="Proteomes" id="UP000280586">
    <property type="component" value="Chromosome"/>
</dbReference>
<reference evidence="11" key="2">
    <citation type="submission" date="2022-06" db="EMBL/GenBank/DDBJ databases">
        <authorList>
            <person name="Holder M.E."/>
            <person name="Ajami N.J."/>
            <person name="Petrosino J.F."/>
        </authorList>
    </citation>
    <scope>NUCLEOTIDE SEQUENCE</scope>
    <source>
        <strain evidence="11">RMA 8861</strain>
    </source>
</reference>
<dbReference type="AlphaFoldDB" id="A0A9N7PLG4"/>
<dbReference type="PANTHER" id="PTHR30487:SF0">
    <property type="entry name" value="PREPILIN LEADER PEPTIDASE_N-METHYLTRANSFERASE-RELATED"/>
    <property type="match status" value="1"/>
</dbReference>
<evidence type="ECO:0000256" key="4">
    <source>
        <dbReference type="ARBA" id="ARBA00022692"/>
    </source>
</evidence>
<comment type="similarity">
    <text evidence="2">Belongs to the peptidase A24 family.</text>
</comment>
<feature type="transmembrane region" description="Helical" evidence="7">
    <location>
        <begin position="191"/>
        <end position="214"/>
    </location>
</feature>
<keyword evidence="4 7" id="KW-0812">Transmembrane</keyword>
<evidence type="ECO:0000259" key="8">
    <source>
        <dbReference type="Pfam" id="PF01478"/>
    </source>
</evidence>
<evidence type="ECO:0000256" key="2">
    <source>
        <dbReference type="ARBA" id="ARBA00005801"/>
    </source>
</evidence>
<feature type="transmembrane region" description="Helical" evidence="7">
    <location>
        <begin position="226"/>
        <end position="246"/>
    </location>
</feature>
<evidence type="ECO:0000259" key="9">
    <source>
        <dbReference type="Pfam" id="PF06750"/>
    </source>
</evidence>
<dbReference type="KEGG" id="csep:CP523_09645"/>
<organism evidence="10 12">
    <name type="scientific">Clostridium septicum</name>
    <dbReference type="NCBI Taxonomy" id="1504"/>
    <lineage>
        <taxon>Bacteria</taxon>
        <taxon>Bacillati</taxon>
        <taxon>Bacillota</taxon>
        <taxon>Clostridia</taxon>
        <taxon>Eubacteriales</taxon>
        <taxon>Clostridiaceae</taxon>
        <taxon>Clostridium</taxon>
    </lineage>
</organism>
<keyword evidence="6 7" id="KW-0472">Membrane</keyword>
<evidence type="ECO:0000256" key="7">
    <source>
        <dbReference type="SAM" id="Phobius"/>
    </source>
</evidence>
<feature type="transmembrane region" description="Helical" evidence="7">
    <location>
        <begin position="150"/>
        <end position="171"/>
    </location>
</feature>
<dbReference type="GO" id="GO:0004190">
    <property type="term" value="F:aspartic-type endopeptidase activity"/>
    <property type="evidence" value="ECO:0007669"/>
    <property type="project" value="InterPro"/>
</dbReference>
<evidence type="ECO:0000256" key="5">
    <source>
        <dbReference type="ARBA" id="ARBA00022989"/>
    </source>
</evidence>
<dbReference type="Pfam" id="PF01478">
    <property type="entry name" value="Peptidase_A24"/>
    <property type="match status" value="1"/>
</dbReference>
<evidence type="ECO:0000256" key="1">
    <source>
        <dbReference type="ARBA" id="ARBA00004651"/>
    </source>
</evidence>
<dbReference type="EMBL" id="CP099799">
    <property type="protein sequence ID" value="USS01258.1"/>
    <property type="molecule type" value="Genomic_DNA"/>
</dbReference>
<dbReference type="Pfam" id="PF06750">
    <property type="entry name" value="A24_N_bact"/>
    <property type="match status" value="1"/>
</dbReference>
<dbReference type="PANTHER" id="PTHR30487">
    <property type="entry name" value="TYPE 4 PREPILIN-LIKE PROTEINS LEADER PEPTIDE-PROCESSING ENZYME"/>
    <property type="match status" value="1"/>
</dbReference>
<dbReference type="EMBL" id="CP023671">
    <property type="protein sequence ID" value="AYE34666.1"/>
    <property type="molecule type" value="Genomic_DNA"/>
</dbReference>
<dbReference type="GO" id="GO:0005886">
    <property type="term" value="C:plasma membrane"/>
    <property type="evidence" value="ECO:0007669"/>
    <property type="project" value="UniProtKB-SubCell"/>
</dbReference>
<feature type="transmembrane region" description="Helical" evidence="7">
    <location>
        <begin position="70"/>
        <end position="89"/>
    </location>
</feature>
<keyword evidence="3" id="KW-1003">Cell membrane</keyword>